<name>A0A835EHC9_9POAL</name>
<keyword evidence="2" id="KW-1185">Reference proteome</keyword>
<dbReference type="Proteomes" id="UP000636709">
    <property type="component" value="Unassembled WGS sequence"/>
</dbReference>
<protein>
    <submittedName>
        <fullName evidence="1">Uncharacterized protein</fullName>
    </submittedName>
</protein>
<reference evidence="1" key="1">
    <citation type="submission" date="2020-07" db="EMBL/GenBank/DDBJ databases">
        <title>Genome sequence and genetic diversity analysis of an under-domesticated orphan crop, white fonio (Digitaria exilis).</title>
        <authorList>
            <person name="Bennetzen J.L."/>
            <person name="Chen S."/>
            <person name="Ma X."/>
            <person name="Wang X."/>
            <person name="Yssel A.E.J."/>
            <person name="Chaluvadi S.R."/>
            <person name="Johnson M."/>
            <person name="Gangashetty P."/>
            <person name="Hamidou F."/>
            <person name="Sanogo M.D."/>
            <person name="Zwaenepoel A."/>
            <person name="Wallace J."/>
            <person name="Van De Peer Y."/>
            <person name="Van Deynze A."/>
        </authorList>
    </citation>
    <scope>NUCLEOTIDE SEQUENCE</scope>
    <source>
        <tissue evidence="1">Leaves</tissue>
    </source>
</reference>
<evidence type="ECO:0000313" key="2">
    <source>
        <dbReference type="Proteomes" id="UP000636709"/>
    </source>
</evidence>
<evidence type="ECO:0000313" key="1">
    <source>
        <dbReference type="EMBL" id="KAF8688827.1"/>
    </source>
</evidence>
<dbReference type="OrthoDB" id="66964at2759"/>
<dbReference type="EMBL" id="JACEFO010002025">
    <property type="protein sequence ID" value="KAF8688827.1"/>
    <property type="molecule type" value="Genomic_DNA"/>
</dbReference>
<gene>
    <name evidence="1" type="ORF">HU200_042158</name>
</gene>
<proteinExistence type="predicted"/>
<dbReference type="InterPro" id="IPR036671">
    <property type="entry name" value="DPH_MB_sf"/>
</dbReference>
<comment type="caution">
    <text evidence="1">The sequence shown here is derived from an EMBL/GenBank/DDBJ whole genome shotgun (WGS) entry which is preliminary data.</text>
</comment>
<accession>A0A835EHC9</accession>
<sequence length="100" mass="11148">MQIIVSFLRHPASRADYVELLYPCMFGDYFFITLCELGEMGLLVSGNGEVEYQAPDYASSFCCDGSGLWACGSCSFKVQLVINETSRSISGWLCMYVVQQ</sequence>
<dbReference type="Gene3D" id="3.10.660.10">
    <property type="entry name" value="DPH Zinc finger"/>
    <property type="match status" value="1"/>
</dbReference>
<dbReference type="AlphaFoldDB" id="A0A835EHC9"/>
<organism evidence="1 2">
    <name type="scientific">Digitaria exilis</name>
    <dbReference type="NCBI Taxonomy" id="1010633"/>
    <lineage>
        <taxon>Eukaryota</taxon>
        <taxon>Viridiplantae</taxon>
        <taxon>Streptophyta</taxon>
        <taxon>Embryophyta</taxon>
        <taxon>Tracheophyta</taxon>
        <taxon>Spermatophyta</taxon>
        <taxon>Magnoliopsida</taxon>
        <taxon>Liliopsida</taxon>
        <taxon>Poales</taxon>
        <taxon>Poaceae</taxon>
        <taxon>PACMAD clade</taxon>
        <taxon>Panicoideae</taxon>
        <taxon>Panicodae</taxon>
        <taxon>Paniceae</taxon>
        <taxon>Anthephorinae</taxon>
        <taxon>Digitaria</taxon>
    </lineage>
</organism>